<protein>
    <submittedName>
        <fullName evidence="3">Uncharacterized protein</fullName>
    </submittedName>
</protein>
<dbReference type="SUPFAM" id="SSF52266">
    <property type="entry name" value="SGNH hydrolase"/>
    <property type="match status" value="1"/>
</dbReference>
<feature type="region of interest" description="Disordered" evidence="1">
    <location>
        <begin position="49"/>
        <end position="77"/>
    </location>
</feature>
<dbReference type="GO" id="GO:0004622">
    <property type="term" value="F:phosphatidylcholine lysophospholipase activity"/>
    <property type="evidence" value="ECO:0007669"/>
    <property type="project" value="TreeGrafter"/>
</dbReference>
<feature type="compositionally biased region" description="Low complexity" evidence="1">
    <location>
        <begin position="60"/>
        <end position="69"/>
    </location>
</feature>
<evidence type="ECO:0000313" key="3">
    <source>
        <dbReference type="EMBL" id="KKB85687.1"/>
    </source>
</evidence>
<dbReference type="EMBL" id="LAJF01000053">
    <property type="protein sequence ID" value="KKB85687.1"/>
    <property type="molecule type" value="Genomic_DNA"/>
</dbReference>
<feature type="signal peptide" evidence="2">
    <location>
        <begin position="1"/>
        <end position="23"/>
    </location>
</feature>
<feature type="chain" id="PRO_5015038374" evidence="2">
    <location>
        <begin position="24"/>
        <end position="387"/>
    </location>
</feature>
<evidence type="ECO:0000256" key="1">
    <source>
        <dbReference type="SAM" id="MobiDB-lite"/>
    </source>
</evidence>
<dbReference type="PANTHER" id="PTHR30383:SF5">
    <property type="entry name" value="SGNH HYDROLASE-TYPE ESTERASE DOMAIN-CONTAINING PROTEIN"/>
    <property type="match status" value="1"/>
</dbReference>
<reference evidence="4 6" key="2">
    <citation type="submission" date="2016-11" db="EMBL/GenBank/DDBJ databases">
        <authorList>
            <person name="Jaros S."/>
            <person name="Januszkiewicz K."/>
            <person name="Wedrychowicz H."/>
        </authorList>
    </citation>
    <scope>NUCLEOTIDE SEQUENCE [LARGE SCALE GENOMIC DNA]</scope>
    <source>
        <strain evidence="4 6">DSM 17137</strain>
    </source>
</reference>
<dbReference type="Gene3D" id="3.40.50.1110">
    <property type="entry name" value="SGNH hydrolase"/>
    <property type="match status" value="1"/>
</dbReference>
<sequence>MIRVLVAIVMACFVLVDVAPAFAQSQDTIVVAQQQKRRTLFDLLFGDEPKAPPPVEQPRRQQQQPKPTAALPPPKPTIEKAPGATRLAVFGDSLAVDLSKALERFYAEDPNLVVINQGVGSSGFVRNDYFDWDAAVAQQIAANSFDVAVVIVGINDRQEIRENASSYPPLSERWSAIYQARIAAFLDKLRLAGKPTVWVGLPPMSKSEYSAAISQISAIQRLAAFSSGAEFLDIYERFLGEDGKYSSHGPDVSGQNARMRKDDGIHFSSAGSDKLAFYLSQSIRNFYRGGGVSIEVADPLLGTDAGAMVRLPYQGLGQIRLLEVAGAVIPLSRSPNRAGDLLTAASVPAAGPAFTLEQLMTAPIGRVDAFGVGIDPNAVPVENAGGR</sequence>
<dbReference type="Pfam" id="PF04311">
    <property type="entry name" value="DUF459"/>
    <property type="match status" value="1"/>
</dbReference>
<keyword evidence="2" id="KW-0732">Signal</keyword>
<dbReference type="PATRIC" id="fig|1121477.3.peg.2365"/>
<keyword evidence="5" id="KW-1185">Reference proteome</keyword>
<dbReference type="PANTHER" id="PTHR30383">
    <property type="entry name" value="THIOESTERASE 1/PROTEASE 1/LYSOPHOSPHOLIPASE L1"/>
    <property type="match status" value="1"/>
</dbReference>
<dbReference type="InterPro" id="IPR007407">
    <property type="entry name" value="DUF459"/>
</dbReference>
<dbReference type="InterPro" id="IPR051532">
    <property type="entry name" value="Ester_Hydrolysis_Enzymes"/>
</dbReference>
<dbReference type="STRING" id="1121477.SAMN02745223_00358"/>
<gene>
    <name evidence="4" type="ORF">SAMN02745223_00358</name>
    <name evidence="3" type="ORF">VW29_06375</name>
</gene>
<proteinExistence type="predicted"/>
<dbReference type="InterPro" id="IPR036514">
    <property type="entry name" value="SGNH_hydro_sf"/>
</dbReference>
<dbReference type="EMBL" id="FQVC01000001">
    <property type="protein sequence ID" value="SHE43064.1"/>
    <property type="molecule type" value="Genomic_DNA"/>
</dbReference>
<name>A0A0F5LVL8_9HYPH</name>
<evidence type="ECO:0000313" key="6">
    <source>
        <dbReference type="Proteomes" id="UP000184533"/>
    </source>
</evidence>
<evidence type="ECO:0000313" key="5">
    <source>
        <dbReference type="Proteomes" id="UP000033608"/>
    </source>
</evidence>
<evidence type="ECO:0000313" key="4">
    <source>
        <dbReference type="EMBL" id="SHE43064.1"/>
    </source>
</evidence>
<organism evidence="3 5">
    <name type="scientific">Devosia limi DSM 17137</name>
    <dbReference type="NCBI Taxonomy" id="1121477"/>
    <lineage>
        <taxon>Bacteria</taxon>
        <taxon>Pseudomonadati</taxon>
        <taxon>Pseudomonadota</taxon>
        <taxon>Alphaproteobacteria</taxon>
        <taxon>Hyphomicrobiales</taxon>
        <taxon>Devosiaceae</taxon>
        <taxon>Devosia</taxon>
    </lineage>
</organism>
<dbReference type="Proteomes" id="UP000033608">
    <property type="component" value="Unassembled WGS sequence"/>
</dbReference>
<dbReference type="OrthoDB" id="9805649at2"/>
<dbReference type="Proteomes" id="UP000184533">
    <property type="component" value="Unassembled WGS sequence"/>
</dbReference>
<evidence type="ECO:0000256" key="2">
    <source>
        <dbReference type="SAM" id="SignalP"/>
    </source>
</evidence>
<accession>A0A0F5LVL8</accession>
<dbReference type="AlphaFoldDB" id="A0A0F5LVL8"/>
<reference evidence="3 5" key="1">
    <citation type="submission" date="2015-03" db="EMBL/GenBank/DDBJ databases">
        <authorList>
            <person name="Hassan Y.I."/>
            <person name="Lepp D."/>
            <person name="Zhou T."/>
        </authorList>
    </citation>
    <scope>NUCLEOTIDE SEQUENCE [LARGE SCALE GENOMIC DNA]</scope>
    <source>
        <strain evidence="3 5">DSM 17137</strain>
    </source>
</reference>
<dbReference type="RefSeq" id="WP_046134476.1">
    <property type="nucleotide sequence ID" value="NZ_FQVC01000001.1"/>
</dbReference>